<dbReference type="EMBL" id="LAZP02000084">
    <property type="protein sequence ID" value="PFH61215.1"/>
    <property type="molecule type" value="Genomic_DNA"/>
</dbReference>
<feature type="compositionally biased region" description="Basic and acidic residues" evidence="1">
    <location>
        <begin position="33"/>
        <end position="43"/>
    </location>
</feature>
<evidence type="ECO:0000256" key="1">
    <source>
        <dbReference type="SAM" id="MobiDB-lite"/>
    </source>
</evidence>
<dbReference type="OrthoDB" id="4927304at2759"/>
<protein>
    <submittedName>
        <fullName evidence="2">Uncharacterized protein</fullName>
    </submittedName>
</protein>
<comment type="caution">
    <text evidence="2">The sequence shown here is derived from an EMBL/GenBank/DDBJ whole genome shotgun (WGS) entry which is preliminary data.</text>
</comment>
<accession>A0A2A9PI86</accession>
<sequence length="186" mass="20823">MARKKRDESGGLCGKTSTRTGRRDSVTQKSKKATVDDDKKDDIASSSSSSSSQQQQQQPEAKAEPESYPFLLFQGKLLEQYEDEIRNDLMELVDQIESEKEAQPTEEQKEKLAEVVTAYANAHAQQGASSQDMAQLVAGMRKKIKETIDGREGQRGTPYGKMIVWYGRELDKVQRGGQKKKNPPPK</sequence>
<feature type="region of interest" description="Disordered" evidence="1">
    <location>
        <begin position="1"/>
        <end position="68"/>
    </location>
</feature>
<evidence type="ECO:0000313" key="3">
    <source>
        <dbReference type="Proteomes" id="UP000037136"/>
    </source>
</evidence>
<proteinExistence type="predicted"/>
<organism evidence="2 3">
    <name type="scientific">Ophiocordyceps unilateralis</name>
    <name type="common">Zombie-ant fungus</name>
    <name type="synonym">Torrubia unilateralis</name>
    <dbReference type="NCBI Taxonomy" id="268505"/>
    <lineage>
        <taxon>Eukaryota</taxon>
        <taxon>Fungi</taxon>
        <taxon>Dikarya</taxon>
        <taxon>Ascomycota</taxon>
        <taxon>Pezizomycotina</taxon>
        <taxon>Sordariomycetes</taxon>
        <taxon>Hypocreomycetidae</taxon>
        <taxon>Hypocreales</taxon>
        <taxon>Ophiocordycipitaceae</taxon>
        <taxon>Ophiocordyceps</taxon>
    </lineage>
</organism>
<reference evidence="2 3" key="1">
    <citation type="journal article" date="2015" name="BMC Genomics">
        <title>Gene expression during zombie ant biting behavior reflects the complexity underlying fungal parasitic behavioral manipulation.</title>
        <authorList>
            <person name="de Bekker C."/>
            <person name="Ohm R.A."/>
            <person name="Loreto R.G."/>
            <person name="Sebastian A."/>
            <person name="Albert I."/>
            <person name="Merrow M."/>
            <person name="Brachmann A."/>
            <person name="Hughes D.P."/>
        </authorList>
    </citation>
    <scope>NUCLEOTIDE SEQUENCE [LARGE SCALE GENOMIC DNA]</scope>
    <source>
        <strain evidence="2 3">SC16a</strain>
    </source>
</reference>
<evidence type="ECO:0000313" key="2">
    <source>
        <dbReference type="EMBL" id="PFH61215.1"/>
    </source>
</evidence>
<name>A0A2A9PI86_OPHUN</name>
<dbReference type="AlphaFoldDB" id="A0A2A9PI86"/>
<reference evidence="2 3" key="2">
    <citation type="journal article" date="2017" name="Sci. Rep.">
        <title>Ant-infecting Ophiocordyceps genomes reveal a high diversity of potential behavioral manipulation genes and a possible major role for enterotoxins.</title>
        <authorList>
            <person name="de Bekker C."/>
            <person name="Ohm R.A."/>
            <person name="Evans H.C."/>
            <person name="Brachmann A."/>
            <person name="Hughes D.P."/>
        </authorList>
    </citation>
    <scope>NUCLEOTIDE SEQUENCE [LARGE SCALE GENOMIC DNA]</scope>
    <source>
        <strain evidence="2 3">SC16a</strain>
    </source>
</reference>
<keyword evidence="3" id="KW-1185">Reference proteome</keyword>
<feature type="compositionally biased region" description="Low complexity" evidence="1">
    <location>
        <begin position="45"/>
        <end position="58"/>
    </location>
</feature>
<dbReference type="Proteomes" id="UP000037136">
    <property type="component" value="Unassembled WGS sequence"/>
</dbReference>
<gene>
    <name evidence="2" type="ORF">XA68_17970</name>
</gene>